<protein>
    <submittedName>
        <fullName evidence="2">Uncharacterized protein</fullName>
    </submittedName>
</protein>
<evidence type="ECO:0000313" key="2">
    <source>
        <dbReference type="EMBL" id="KAI1709952.1"/>
    </source>
</evidence>
<sequence>MTENVHTSTDSQILEVCNEKRVLGPAASVNNNNNCQSHKNIASTVSDPCRTSHIQCISPNSSSICSIQALRGYTPPPTSPLVVGSNLPVSVNSSPLCSPANSGLAARSSHGGSSTSSTSTINNNSPISGISTTKIVPLSICARRRVPTPLSFHAIHDGFYSQSQASPNCGLSSGGYSPCYLTNGLWIPSRDLVAKGLKFVLNFLKS</sequence>
<dbReference type="AlphaFoldDB" id="A0AAD4MX05"/>
<name>A0AAD4MX05_9BILA</name>
<keyword evidence="3" id="KW-1185">Reference proteome</keyword>
<gene>
    <name evidence="2" type="ORF">DdX_10962</name>
</gene>
<dbReference type="Proteomes" id="UP001201812">
    <property type="component" value="Unassembled WGS sequence"/>
</dbReference>
<feature type="region of interest" description="Disordered" evidence="1">
    <location>
        <begin position="102"/>
        <end position="125"/>
    </location>
</feature>
<organism evidence="2 3">
    <name type="scientific">Ditylenchus destructor</name>
    <dbReference type="NCBI Taxonomy" id="166010"/>
    <lineage>
        <taxon>Eukaryota</taxon>
        <taxon>Metazoa</taxon>
        <taxon>Ecdysozoa</taxon>
        <taxon>Nematoda</taxon>
        <taxon>Chromadorea</taxon>
        <taxon>Rhabditida</taxon>
        <taxon>Tylenchina</taxon>
        <taxon>Tylenchomorpha</taxon>
        <taxon>Sphaerularioidea</taxon>
        <taxon>Anguinidae</taxon>
        <taxon>Anguininae</taxon>
        <taxon>Ditylenchus</taxon>
    </lineage>
</organism>
<comment type="caution">
    <text evidence="2">The sequence shown here is derived from an EMBL/GenBank/DDBJ whole genome shotgun (WGS) entry which is preliminary data.</text>
</comment>
<reference evidence="2" key="1">
    <citation type="submission" date="2022-01" db="EMBL/GenBank/DDBJ databases">
        <title>Genome Sequence Resource for Two Populations of Ditylenchus destructor, the Migratory Endoparasitic Phytonematode.</title>
        <authorList>
            <person name="Zhang H."/>
            <person name="Lin R."/>
            <person name="Xie B."/>
        </authorList>
    </citation>
    <scope>NUCLEOTIDE SEQUENCE</scope>
    <source>
        <strain evidence="2">BazhouSP</strain>
    </source>
</reference>
<feature type="compositionally biased region" description="Low complexity" evidence="1">
    <location>
        <begin position="108"/>
        <end position="125"/>
    </location>
</feature>
<evidence type="ECO:0000256" key="1">
    <source>
        <dbReference type="SAM" id="MobiDB-lite"/>
    </source>
</evidence>
<proteinExistence type="predicted"/>
<accession>A0AAD4MX05</accession>
<evidence type="ECO:0000313" key="3">
    <source>
        <dbReference type="Proteomes" id="UP001201812"/>
    </source>
</evidence>
<dbReference type="EMBL" id="JAKKPZ010000028">
    <property type="protein sequence ID" value="KAI1709952.1"/>
    <property type="molecule type" value="Genomic_DNA"/>
</dbReference>